<dbReference type="Gene3D" id="3.40.47.10">
    <property type="match status" value="2"/>
</dbReference>
<feature type="domain" description="Thiolase C-terminal" evidence="8">
    <location>
        <begin position="224"/>
        <end position="343"/>
    </location>
</feature>
<comment type="pathway">
    <text evidence="1">Lipid metabolism.</text>
</comment>
<feature type="active site" description="Proton acceptor" evidence="5">
    <location>
        <position position="302"/>
    </location>
</feature>
<dbReference type="InterPro" id="IPR020617">
    <property type="entry name" value="Thiolase_C"/>
</dbReference>
<feature type="domain" description="Thiolase N-terminal" evidence="7">
    <location>
        <begin position="26"/>
        <end position="215"/>
    </location>
</feature>
<sequence>LRTPIANFCSSFKTLSPINLVVPVLNAAFERTRFPKESQCVTVNKVCSSGMKAIIMGVQAIQLGYRNIVVAGGTESMSTTPFYLPREIPFGGTKIADGIQRDGLFDSMVDRPMGYCAEKSVKDFGISRDEQDSYAIESYQKAQKAWKDGLFKNEIVSISISQKGHSVDIHEDEEYNRLNITKVPLLKPVFVENGTITAANASSLSDGAAILIMANGQALIDYVKPIAQILSYAEAGVDPVDFSIAPAIAVEKMLSKTGIAIDQISLWEINEAFAMTALVFIKQLNLNKDRVNIRGGAVALGHPIGASGARIVVTLVHALSSGELGVAAICNGGGEASALLIKKL</sequence>
<dbReference type="Pfam" id="PF00108">
    <property type="entry name" value="Thiolase_N"/>
    <property type="match status" value="1"/>
</dbReference>
<dbReference type="Pfam" id="PF02803">
    <property type="entry name" value="Thiolase_C"/>
    <property type="match status" value="1"/>
</dbReference>
<dbReference type="PANTHER" id="PTHR18919:SF133">
    <property type="entry name" value="ACETYL-COA C-ACETYLTRANSFERASE"/>
    <property type="match status" value="1"/>
</dbReference>
<feature type="active site" description="Acyl-thioester intermediate" evidence="5">
    <location>
        <position position="47"/>
    </location>
</feature>
<dbReference type="NCBIfam" id="TIGR01930">
    <property type="entry name" value="AcCoA-C-Actrans"/>
    <property type="match status" value="1"/>
</dbReference>
<evidence type="ECO:0000259" key="7">
    <source>
        <dbReference type="Pfam" id="PF00108"/>
    </source>
</evidence>
<dbReference type="GO" id="GO:0003985">
    <property type="term" value="F:acetyl-CoA C-acetyltransferase activity"/>
    <property type="evidence" value="ECO:0007669"/>
    <property type="project" value="TreeGrafter"/>
</dbReference>
<protein>
    <submittedName>
        <fullName evidence="10">Acetyl-CoA acetyltransferase</fullName>
    </submittedName>
</protein>
<dbReference type="PANTHER" id="PTHR18919">
    <property type="entry name" value="ACETYL-COA C-ACYLTRANSFERASE"/>
    <property type="match status" value="1"/>
</dbReference>
<keyword evidence="4 6" id="KW-0012">Acyltransferase</keyword>
<keyword evidence="3 6" id="KW-0808">Transferase</keyword>
<reference evidence="10" key="1">
    <citation type="submission" date="2017-02" db="UniProtKB">
        <authorList>
            <consortium name="WormBaseParasite"/>
        </authorList>
    </citation>
    <scope>IDENTIFICATION</scope>
</reference>
<evidence type="ECO:0000256" key="6">
    <source>
        <dbReference type="RuleBase" id="RU003557"/>
    </source>
</evidence>
<proteinExistence type="inferred from homology"/>
<dbReference type="InterPro" id="IPR020610">
    <property type="entry name" value="Thiolase_AS"/>
</dbReference>
<dbReference type="InterPro" id="IPR020615">
    <property type="entry name" value="Thiolase_acyl_enz_int_AS"/>
</dbReference>
<name>A0A0N4UI48_DRAME</name>
<evidence type="ECO:0000256" key="3">
    <source>
        <dbReference type="ARBA" id="ARBA00022679"/>
    </source>
</evidence>
<evidence type="ECO:0000256" key="5">
    <source>
        <dbReference type="PIRSR" id="PIRSR000429-1"/>
    </source>
</evidence>
<evidence type="ECO:0000256" key="2">
    <source>
        <dbReference type="ARBA" id="ARBA00010982"/>
    </source>
</evidence>
<dbReference type="PIRSF" id="PIRSF000429">
    <property type="entry name" value="Ac-CoA_Ac_transf"/>
    <property type="match status" value="1"/>
</dbReference>
<dbReference type="Proteomes" id="UP000038040">
    <property type="component" value="Unplaced"/>
</dbReference>
<dbReference type="GO" id="GO:0005739">
    <property type="term" value="C:mitochondrion"/>
    <property type="evidence" value="ECO:0007669"/>
    <property type="project" value="TreeGrafter"/>
</dbReference>
<dbReference type="PROSITE" id="PS00737">
    <property type="entry name" value="THIOLASE_2"/>
    <property type="match status" value="1"/>
</dbReference>
<accession>A0A0N4UI48</accession>
<dbReference type="InterPro" id="IPR016039">
    <property type="entry name" value="Thiolase-like"/>
</dbReference>
<dbReference type="WBParaSite" id="DME_0000726401-mRNA-1">
    <property type="protein sequence ID" value="DME_0000726401-mRNA-1"/>
    <property type="gene ID" value="DME_0000726401"/>
</dbReference>
<dbReference type="PROSITE" id="PS00098">
    <property type="entry name" value="THIOLASE_1"/>
    <property type="match status" value="1"/>
</dbReference>
<evidence type="ECO:0000256" key="4">
    <source>
        <dbReference type="ARBA" id="ARBA00023315"/>
    </source>
</evidence>
<evidence type="ECO:0000259" key="8">
    <source>
        <dbReference type="Pfam" id="PF02803"/>
    </source>
</evidence>
<evidence type="ECO:0000313" key="9">
    <source>
        <dbReference type="Proteomes" id="UP000038040"/>
    </source>
</evidence>
<dbReference type="GO" id="GO:0006635">
    <property type="term" value="P:fatty acid beta-oxidation"/>
    <property type="evidence" value="ECO:0007669"/>
    <property type="project" value="TreeGrafter"/>
</dbReference>
<dbReference type="SUPFAM" id="SSF53901">
    <property type="entry name" value="Thiolase-like"/>
    <property type="match status" value="2"/>
</dbReference>
<comment type="similarity">
    <text evidence="2 6">Belongs to the thiolase-like superfamily. Thiolase family.</text>
</comment>
<dbReference type="PROSITE" id="PS00099">
    <property type="entry name" value="THIOLASE_3"/>
    <property type="match status" value="1"/>
</dbReference>
<dbReference type="AlphaFoldDB" id="A0A0N4UI48"/>
<dbReference type="CDD" id="cd00751">
    <property type="entry name" value="thiolase"/>
    <property type="match status" value="1"/>
</dbReference>
<feature type="active site" description="Proton acceptor" evidence="5">
    <location>
        <position position="330"/>
    </location>
</feature>
<evidence type="ECO:0000256" key="1">
    <source>
        <dbReference type="ARBA" id="ARBA00005189"/>
    </source>
</evidence>
<dbReference type="InterPro" id="IPR020613">
    <property type="entry name" value="Thiolase_CS"/>
</dbReference>
<dbReference type="InterPro" id="IPR020616">
    <property type="entry name" value="Thiolase_N"/>
</dbReference>
<dbReference type="InterPro" id="IPR002155">
    <property type="entry name" value="Thiolase"/>
</dbReference>
<organism evidence="9 10">
    <name type="scientific">Dracunculus medinensis</name>
    <name type="common">Guinea worm</name>
    <dbReference type="NCBI Taxonomy" id="318479"/>
    <lineage>
        <taxon>Eukaryota</taxon>
        <taxon>Metazoa</taxon>
        <taxon>Ecdysozoa</taxon>
        <taxon>Nematoda</taxon>
        <taxon>Chromadorea</taxon>
        <taxon>Rhabditida</taxon>
        <taxon>Spirurina</taxon>
        <taxon>Dracunculoidea</taxon>
        <taxon>Dracunculidae</taxon>
        <taxon>Dracunculus</taxon>
    </lineage>
</organism>
<evidence type="ECO:0000313" key="10">
    <source>
        <dbReference type="WBParaSite" id="DME_0000726401-mRNA-1"/>
    </source>
</evidence>